<evidence type="ECO:0000313" key="1">
    <source>
        <dbReference type="EMBL" id="EOX92849.1"/>
    </source>
</evidence>
<name>A0A061DJI8_THECC</name>
<dbReference type="EMBL" id="CM001879">
    <property type="protein sequence ID" value="EOX92849.1"/>
    <property type="molecule type" value="Genomic_DNA"/>
</dbReference>
<protein>
    <submittedName>
        <fullName evidence="1">Uncharacterized protein</fullName>
    </submittedName>
</protein>
<accession>A0A061DJI8</accession>
<evidence type="ECO:0000313" key="2">
    <source>
        <dbReference type="Proteomes" id="UP000026915"/>
    </source>
</evidence>
<gene>
    <name evidence="1" type="ORF">TCM_001708</name>
</gene>
<dbReference type="Proteomes" id="UP000026915">
    <property type="component" value="Chromosome 1"/>
</dbReference>
<dbReference type="Gramene" id="EOX92849">
    <property type="protein sequence ID" value="EOX92849"/>
    <property type="gene ID" value="TCM_001708"/>
</dbReference>
<reference evidence="1 2" key="1">
    <citation type="journal article" date="2013" name="Genome Biol.">
        <title>The genome sequence of the most widely cultivated cacao type and its use to identify candidate genes regulating pod color.</title>
        <authorList>
            <person name="Motamayor J.C."/>
            <person name="Mockaitis K."/>
            <person name="Schmutz J."/>
            <person name="Haiminen N."/>
            <person name="Iii D.L."/>
            <person name="Cornejo O."/>
            <person name="Findley S.D."/>
            <person name="Zheng P."/>
            <person name="Utro F."/>
            <person name="Royaert S."/>
            <person name="Saski C."/>
            <person name="Jenkins J."/>
            <person name="Podicheti R."/>
            <person name="Zhao M."/>
            <person name="Scheffler B.E."/>
            <person name="Stack J.C."/>
            <person name="Feltus F.A."/>
            <person name="Mustiga G.M."/>
            <person name="Amores F."/>
            <person name="Phillips W."/>
            <person name="Marelli J.P."/>
            <person name="May G.D."/>
            <person name="Shapiro H."/>
            <person name="Ma J."/>
            <person name="Bustamante C.D."/>
            <person name="Schnell R.J."/>
            <person name="Main D."/>
            <person name="Gilbert D."/>
            <person name="Parida L."/>
            <person name="Kuhn D.N."/>
        </authorList>
    </citation>
    <scope>NUCLEOTIDE SEQUENCE [LARGE SCALE GENOMIC DNA]</scope>
    <source>
        <strain evidence="2">cv. Matina 1-6</strain>
    </source>
</reference>
<dbReference type="HOGENOM" id="CLU_2836338_0_0_1"/>
<keyword evidence="2" id="KW-1185">Reference proteome</keyword>
<dbReference type="InParanoid" id="A0A061DJI8"/>
<sequence length="66" mass="7381">MLRLRITRSVQFLAVNVPLPLTTCVSQFPSIVEAKGKVNKVKWQKSIILLLSQPDAKLGSLILNHK</sequence>
<dbReference type="AlphaFoldDB" id="A0A061DJI8"/>
<organism evidence="1 2">
    <name type="scientific">Theobroma cacao</name>
    <name type="common">Cacao</name>
    <name type="synonym">Cocoa</name>
    <dbReference type="NCBI Taxonomy" id="3641"/>
    <lineage>
        <taxon>Eukaryota</taxon>
        <taxon>Viridiplantae</taxon>
        <taxon>Streptophyta</taxon>
        <taxon>Embryophyta</taxon>
        <taxon>Tracheophyta</taxon>
        <taxon>Spermatophyta</taxon>
        <taxon>Magnoliopsida</taxon>
        <taxon>eudicotyledons</taxon>
        <taxon>Gunneridae</taxon>
        <taxon>Pentapetalae</taxon>
        <taxon>rosids</taxon>
        <taxon>malvids</taxon>
        <taxon>Malvales</taxon>
        <taxon>Malvaceae</taxon>
        <taxon>Byttnerioideae</taxon>
        <taxon>Theobroma</taxon>
    </lineage>
</organism>
<proteinExistence type="predicted"/>